<protein>
    <submittedName>
        <fullName evidence="1">Uncharacterized protein</fullName>
    </submittedName>
</protein>
<evidence type="ECO:0000313" key="3">
    <source>
        <dbReference type="Proteomes" id="UP001332243"/>
    </source>
</evidence>
<dbReference type="EMBL" id="JAZGQK010000025">
    <property type="protein sequence ID" value="MEE6262125.1"/>
    <property type="molecule type" value="Genomic_DNA"/>
</dbReference>
<gene>
    <name evidence="1" type="ORF">V1633_18730</name>
    <name evidence="2" type="ORF">V1633_26925</name>
</gene>
<comment type="caution">
    <text evidence="1">The sequence shown here is derived from an EMBL/GenBank/DDBJ whole genome shotgun (WGS) entry which is preliminary data.</text>
</comment>
<dbReference type="RefSeq" id="WP_331215644.1">
    <property type="nucleotide sequence ID" value="NZ_JAZGQK010000016.1"/>
</dbReference>
<dbReference type="InterPro" id="IPR036271">
    <property type="entry name" value="Tet_transcr_reg_TetR-rel_C_sf"/>
</dbReference>
<keyword evidence="3" id="KW-1185">Reference proteome</keyword>
<dbReference type="Proteomes" id="UP001332243">
    <property type="component" value="Unassembled WGS sequence"/>
</dbReference>
<name>A0ABU7RVL1_9ACTN</name>
<evidence type="ECO:0000313" key="2">
    <source>
        <dbReference type="EMBL" id="MEE6262125.1"/>
    </source>
</evidence>
<evidence type="ECO:0000313" key="1">
    <source>
        <dbReference type="EMBL" id="MEE6260523.1"/>
    </source>
</evidence>
<dbReference type="SUPFAM" id="SSF48498">
    <property type="entry name" value="Tetracyclin repressor-like, C-terminal domain"/>
    <property type="match status" value="1"/>
</dbReference>
<sequence>MPGVEPCWWTWVVLSTSLSCRGCGHPRIATSYARRNLSRACSLVNRPICCRLPDTISPGGLDRTRRTGEVAAALDVAAEAANLLALATGLADSVMAGLRDAEAAQRLLRHQLDRVFDTAPLAG</sequence>
<proteinExistence type="predicted"/>
<accession>A0ABU7RVL1</accession>
<organism evidence="1 3">
    <name type="scientific">Plantactinospora sonchi</name>
    <dbReference type="NCBI Taxonomy" id="1544735"/>
    <lineage>
        <taxon>Bacteria</taxon>
        <taxon>Bacillati</taxon>
        <taxon>Actinomycetota</taxon>
        <taxon>Actinomycetes</taxon>
        <taxon>Micromonosporales</taxon>
        <taxon>Micromonosporaceae</taxon>
        <taxon>Plantactinospora</taxon>
    </lineage>
</organism>
<reference evidence="1 3" key="1">
    <citation type="submission" date="2024-01" db="EMBL/GenBank/DDBJ databases">
        <title>Genome insights into Plantactinospora sonchi sp. nov.</title>
        <authorList>
            <person name="Wang L."/>
        </authorList>
    </citation>
    <scope>NUCLEOTIDE SEQUENCE [LARGE SCALE GENOMIC DNA]</scope>
    <source>
        <strain evidence="1 3">NEAU-QY2</strain>
    </source>
</reference>
<dbReference type="EMBL" id="JAZGQK010000016">
    <property type="protein sequence ID" value="MEE6260523.1"/>
    <property type="molecule type" value="Genomic_DNA"/>
</dbReference>